<keyword evidence="1" id="KW-0732">Signal</keyword>
<protein>
    <submittedName>
        <fullName evidence="2">Uncharacterized protein</fullName>
    </submittedName>
</protein>
<reference evidence="2" key="1">
    <citation type="journal article" date="2023" name="Mol. Plant Microbe Interact.">
        <title>Elucidating the Obligate Nature and Biological Capacity of an Invasive Fungal Corn Pathogen.</title>
        <authorList>
            <person name="MacCready J.S."/>
            <person name="Roggenkamp E.M."/>
            <person name="Gdanetz K."/>
            <person name="Chilvers M.I."/>
        </authorList>
    </citation>
    <scope>NUCLEOTIDE SEQUENCE</scope>
    <source>
        <strain evidence="2">PM02</strain>
    </source>
</reference>
<comment type="caution">
    <text evidence="2">The sequence shown here is derived from an EMBL/GenBank/DDBJ whole genome shotgun (WGS) entry which is preliminary data.</text>
</comment>
<dbReference type="Proteomes" id="UP001217918">
    <property type="component" value="Unassembled WGS sequence"/>
</dbReference>
<feature type="signal peptide" evidence="1">
    <location>
        <begin position="1"/>
        <end position="34"/>
    </location>
</feature>
<evidence type="ECO:0000313" key="3">
    <source>
        <dbReference type="Proteomes" id="UP001217918"/>
    </source>
</evidence>
<organism evidence="2 3">
    <name type="scientific">Phyllachora maydis</name>
    <dbReference type="NCBI Taxonomy" id="1825666"/>
    <lineage>
        <taxon>Eukaryota</taxon>
        <taxon>Fungi</taxon>
        <taxon>Dikarya</taxon>
        <taxon>Ascomycota</taxon>
        <taxon>Pezizomycotina</taxon>
        <taxon>Sordariomycetes</taxon>
        <taxon>Sordariomycetidae</taxon>
        <taxon>Phyllachorales</taxon>
        <taxon>Phyllachoraceae</taxon>
        <taxon>Phyllachora</taxon>
    </lineage>
</organism>
<gene>
    <name evidence="2" type="ORF">P8C59_000980</name>
</gene>
<evidence type="ECO:0000256" key="1">
    <source>
        <dbReference type="SAM" id="SignalP"/>
    </source>
</evidence>
<dbReference type="InterPro" id="IPR021109">
    <property type="entry name" value="Peptidase_aspartic_dom_sf"/>
</dbReference>
<sequence length="134" mass="14396">MKAPLITHHAHLAAGPTLTLTLTLTLTFVAPVHAQILLPIVPQTHAPLLGADFAFVVNATVGTPGQPVLLLVAPSEYDTWLPDATANPVVRMRSHEAEGEVSPIQEDPDWARHHGGLGRLDQVWGHGALKHQLE</sequence>
<name>A0AAD9HYR7_9PEZI</name>
<keyword evidence="3" id="KW-1185">Reference proteome</keyword>
<dbReference type="SUPFAM" id="SSF50630">
    <property type="entry name" value="Acid proteases"/>
    <property type="match status" value="1"/>
</dbReference>
<feature type="chain" id="PRO_5042271610" evidence="1">
    <location>
        <begin position="35"/>
        <end position="134"/>
    </location>
</feature>
<dbReference type="EMBL" id="JAQQPM010000001">
    <property type="protein sequence ID" value="KAK2067222.1"/>
    <property type="molecule type" value="Genomic_DNA"/>
</dbReference>
<proteinExistence type="predicted"/>
<accession>A0AAD9HYR7</accession>
<dbReference type="AlphaFoldDB" id="A0AAD9HYR7"/>
<evidence type="ECO:0000313" key="2">
    <source>
        <dbReference type="EMBL" id="KAK2067222.1"/>
    </source>
</evidence>